<keyword evidence="1" id="KW-0560">Oxidoreductase</keyword>
<dbReference type="InterPro" id="IPR011576">
    <property type="entry name" value="Pyridox_Oxase_N"/>
</dbReference>
<evidence type="ECO:0000259" key="2">
    <source>
        <dbReference type="Pfam" id="PF01243"/>
    </source>
</evidence>
<evidence type="ECO:0000256" key="1">
    <source>
        <dbReference type="ARBA" id="ARBA00023002"/>
    </source>
</evidence>
<accession>A0ABY8XUB1</accession>
<dbReference type="EMBL" id="CP127173">
    <property type="protein sequence ID" value="WIV59020.1"/>
    <property type="molecule type" value="Genomic_DNA"/>
</dbReference>
<sequence length="151" mass="16779">MARKMTKEEREAFLAEPRVGVLSVAAEPGRAPLTTPIWYRYEPGGDVLVMTSPGLRKTRLIEAAGRFALCVQQQDGAYKYVSVEGPVVDSWPMTKEERQAMAARYLPPEASAAYTDAMDDAHGNNIAIVMRPERWNTSDFSDVAERLATSR</sequence>
<name>A0ABY8XUB1_9PSEU</name>
<protein>
    <submittedName>
        <fullName evidence="3">Pyridoxamine 5'-phosphate oxidase family protein</fullName>
    </submittedName>
</protein>
<evidence type="ECO:0000313" key="3">
    <source>
        <dbReference type="EMBL" id="WIV59020.1"/>
    </source>
</evidence>
<dbReference type="SUPFAM" id="SSF50475">
    <property type="entry name" value="FMN-binding split barrel"/>
    <property type="match status" value="1"/>
</dbReference>
<proteinExistence type="predicted"/>
<gene>
    <name evidence="3" type="ORF">QP939_10505</name>
</gene>
<keyword evidence="4" id="KW-1185">Reference proteome</keyword>
<dbReference type="Proteomes" id="UP001227101">
    <property type="component" value="Chromosome"/>
</dbReference>
<reference evidence="3 4" key="1">
    <citation type="submission" date="2023-06" db="EMBL/GenBank/DDBJ databases">
        <authorList>
            <person name="Oyuntsetseg B."/>
            <person name="Kim S.B."/>
        </authorList>
    </citation>
    <scope>NUCLEOTIDE SEQUENCE [LARGE SCALE GENOMIC DNA]</scope>
    <source>
        <strain evidence="3 4">2-2</strain>
    </source>
</reference>
<dbReference type="Gene3D" id="2.30.110.10">
    <property type="entry name" value="Electron Transport, Fmn-binding Protein, Chain A"/>
    <property type="match status" value="1"/>
</dbReference>
<dbReference type="InterPro" id="IPR052019">
    <property type="entry name" value="F420H2_bilvrd_red/Heme_oxyg"/>
</dbReference>
<dbReference type="InterPro" id="IPR012349">
    <property type="entry name" value="Split_barrel_FMN-bd"/>
</dbReference>
<feature type="domain" description="Pyridoxamine 5'-phosphate oxidase N-terminal" evidence="2">
    <location>
        <begin position="7"/>
        <end position="136"/>
    </location>
</feature>
<dbReference type="PANTHER" id="PTHR35176:SF6">
    <property type="entry name" value="HEME OXYGENASE HI_0854-RELATED"/>
    <property type="match status" value="1"/>
</dbReference>
<dbReference type="Pfam" id="PF01243">
    <property type="entry name" value="PNPOx_N"/>
    <property type="match status" value="1"/>
</dbReference>
<dbReference type="PANTHER" id="PTHR35176">
    <property type="entry name" value="HEME OXYGENASE HI_0854-RELATED"/>
    <property type="match status" value="1"/>
</dbReference>
<organism evidence="3 4">
    <name type="scientific">Amycolatopsis nalaikhensis</name>
    <dbReference type="NCBI Taxonomy" id="715472"/>
    <lineage>
        <taxon>Bacteria</taxon>
        <taxon>Bacillati</taxon>
        <taxon>Actinomycetota</taxon>
        <taxon>Actinomycetes</taxon>
        <taxon>Pseudonocardiales</taxon>
        <taxon>Pseudonocardiaceae</taxon>
        <taxon>Amycolatopsis</taxon>
    </lineage>
</organism>
<evidence type="ECO:0000313" key="4">
    <source>
        <dbReference type="Proteomes" id="UP001227101"/>
    </source>
</evidence>
<dbReference type="RefSeq" id="WP_285456471.1">
    <property type="nucleotide sequence ID" value="NZ_CP127173.1"/>
</dbReference>